<evidence type="ECO:0000256" key="11">
    <source>
        <dbReference type="SAM" id="MobiDB-lite"/>
    </source>
</evidence>
<dbReference type="InterPro" id="IPR000531">
    <property type="entry name" value="Beta-barrel_TonB"/>
</dbReference>
<dbReference type="AlphaFoldDB" id="A0A1V4H1R3"/>
<dbReference type="Pfam" id="PF07715">
    <property type="entry name" value="Plug"/>
    <property type="match status" value="1"/>
</dbReference>
<feature type="region of interest" description="Disordered" evidence="11">
    <location>
        <begin position="291"/>
        <end position="313"/>
    </location>
</feature>
<keyword evidence="8 9" id="KW-0998">Cell outer membrane</keyword>
<reference evidence="15" key="1">
    <citation type="submission" date="2017-03" db="EMBL/GenBank/DDBJ databases">
        <title>Draft genome sequence of Moraxella equi CCUG 4950T type strain.</title>
        <authorList>
            <person name="Salva-Serra F."/>
            <person name="Engstrom-Jakobsson H."/>
            <person name="Thorell K."/>
            <person name="Jaen-Luchoro D."/>
            <person name="Gonzales-Siles L."/>
            <person name="Karlsson R."/>
            <person name="Yazdan S."/>
            <person name="Boulund F."/>
            <person name="Johnning A."/>
            <person name="Engstrand L."/>
            <person name="Kristiansson E."/>
            <person name="Moore E."/>
        </authorList>
    </citation>
    <scope>NUCLEOTIDE SEQUENCE [LARGE SCALE GENOMIC DNA]</scope>
    <source>
        <strain evidence="15">CCUG 4441</strain>
    </source>
</reference>
<evidence type="ECO:0000256" key="3">
    <source>
        <dbReference type="ARBA" id="ARBA00022448"/>
    </source>
</evidence>
<evidence type="ECO:0000256" key="7">
    <source>
        <dbReference type="ARBA" id="ARBA00023136"/>
    </source>
</evidence>
<feature type="domain" description="TonB-dependent receptor plug" evidence="13">
    <location>
        <begin position="33"/>
        <end position="132"/>
    </location>
</feature>
<evidence type="ECO:0000313" key="15">
    <source>
        <dbReference type="Proteomes" id="UP000191025"/>
    </source>
</evidence>
<comment type="caution">
    <text evidence="14">The sequence shown here is derived from an EMBL/GenBank/DDBJ whole genome shotgun (WGS) entry which is preliminary data.</text>
</comment>
<proteinExistence type="inferred from homology"/>
<organism evidence="14 15">
    <name type="scientific">Moraxella lacunata</name>
    <dbReference type="NCBI Taxonomy" id="477"/>
    <lineage>
        <taxon>Bacteria</taxon>
        <taxon>Pseudomonadati</taxon>
        <taxon>Pseudomonadota</taxon>
        <taxon>Gammaproteobacteria</taxon>
        <taxon>Moraxellales</taxon>
        <taxon>Moraxellaceae</taxon>
        <taxon>Moraxella</taxon>
    </lineage>
</organism>
<evidence type="ECO:0000256" key="2">
    <source>
        <dbReference type="ARBA" id="ARBA00009810"/>
    </source>
</evidence>
<evidence type="ECO:0000256" key="8">
    <source>
        <dbReference type="ARBA" id="ARBA00023237"/>
    </source>
</evidence>
<dbReference type="InterPro" id="IPR012910">
    <property type="entry name" value="Plug_dom"/>
</dbReference>
<name>A0A1V4H1R3_MORLA</name>
<dbReference type="InterPro" id="IPR036942">
    <property type="entry name" value="Beta-barrel_TonB_sf"/>
</dbReference>
<dbReference type="EMBL" id="MXAN01000019">
    <property type="protein sequence ID" value="OPH38316.1"/>
    <property type="molecule type" value="Genomic_DNA"/>
</dbReference>
<dbReference type="GO" id="GO:0015344">
    <property type="term" value="F:siderophore uptake transmembrane transporter activity"/>
    <property type="evidence" value="ECO:0007669"/>
    <property type="project" value="TreeGrafter"/>
</dbReference>
<dbReference type="InterPro" id="IPR037066">
    <property type="entry name" value="Plug_dom_sf"/>
</dbReference>
<evidence type="ECO:0000256" key="10">
    <source>
        <dbReference type="RuleBase" id="RU003357"/>
    </source>
</evidence>
<dbReference type="GO" id="GO:0009279">
    <property type="term" value="C:cell outer membrane"/>
    <property type="evidence" value="ECO:0007669"/>
    <property type="project" value="UniProtKB-SubCell"/>
</dbReference>
<evidence type="ECO:0000256" key="4">
    <source>
        <dbReference type="ARBA" id="ARBA00022452"/>
    </source>
</evidence>
<protein>
    <submittedName>
        <fullName evidence="14">Uncharacterized protein</fullName>
    </submittedName>
</protein>
<dbReference type="PANTHER" id="PTHR30069:SF41">
    <property type="entry name" value="HEME_HEMOPEXIN UTILIZATION PROTEIN C"/>
    <property type="match status" value="1"/>
</dbReference>
<accession>A0A1V4H1R3</accession>
<dbReference type="GO" id="GO:0044718">
    <property type="term" value="P:siderophore transmembrane transport"/>
    <property type="evidence" value="ECO:0007669"/>
    <property type="project" value="TreeGrafter"/>
</dbReference>
<evidence type="ECO:0000313" key="14">
    <source>
        <dbReference type="EMBL" id="OPH38316.1"/>
    </source>
</evidence>
<keyword evidence="7 9" id="KW-0472">Membrane</keyword>
<dbReference type="Pfam" id="PF00593">
    <property type="entry name" value="TonB_dep_Rec_b-barrel"/>
    <property type="match status" value="1"/>
</dbReference>
<gene>
    <name evidence="14" type="ORF">B5J94_03855</name>
</gene>
<evidence type="ECO:0000256" key="9">
    <source>
        <dbReference type="PROSITE-ProRule" id="PRU01360"/>
    </source>
</evidence>
<feature type="compositionally biased region" description="Polar residues" evidence="11">
    <location>
        <begin position="293"/>
        <end position="303"/>
    </location>
</feature>
<feature type="domain" description="TonB-dependent receptor-like beta-barrel" evidence="12">
    <location>
        <begin position="260"/>
        <end position="655"/>
    </location>
</feature>
<keyword evidence="3 9" id="KW-0813">Transport</keyword>
<keyword evidence="6 10" id="KW-0798">TonB box</keyword>
<evidence type="ECO:0000259" key="13">
    <source>
        <dbReference type="Pfam" id="PF07715"/>
    </source>
</evidence>
<keyword evidence="5 9" id="KW-0812">Transmembrane</keyword>
<sequence>MTATVAMADTTNVEPTVRLEHEVISTDRQGAKIKTNVVTLREKDESTATDLRGLLQDEPAIGFGGGNGTSQFVSIRGMGHNAIDLKIDNAYQDGQLHYHQGRFMLDPQMVKVVSVQKGAGFASAGIGATNGAIVTKTLDANDLLANSSNPNFGAKVKADYSSNKGHGYGASAFGKTDNFDFVVSANVVNDSNYKDGSGREIQYSALDKKSYLAKAGVNLGDHRLSLSHLQESHKGVRPVREEFVNFDPKIQAPHQRDTYQKLTNLEWTGKNLGFASEVTANVYRLEHGRDSQSDLGNTYVTNDSPEKNDKKLADTPSNMHVVATGANLNFDTEFNHSPLKGFGVDHTLLKYGINYRHQEAVPPRSLNTGVVHQEKTDAGIYLEAVNHINDFTINTGVRVDRFNFKAMDGKKVEQTDINPSFGVIYDVNPNLSVSGNLIYATRSPRFADAILSRGYRGGVISIDDNAKAEKARNTEIGFNYNNGPYTAFGSYFWQRVDNARATADIVRHGTTDAKGKPIKVPTLGNQGHQTNHGYELGVGYADGAWRARAGVAHSKPTMHNVKFKGNPEYAVRTGRTWTADVAYRLPNPSVELGVRHTLVEDVSAEDTSIKSGEFSKSRDGKTIYNREGYNVSDIYANWKPYGNDKVNVNFSVNNVFNKNYRPHTQNASENALPGAGRDFRVGVNFTY</sequence>
<dbReference type="Gene3D" id="2.40.170.20">
    <property type="entry name" value="TonB-dependent receptor, beta-barrel domain"/>
    <property type="match status" value="1"/>
</dbReference>
<evidence type="ECO:0000256" key="6">
    <source>
        <dbReference type="ARBA" id="ARBA00023077"/>
    </source>
</evidence>
<dbReference type="InterPro" id="IPR039426">
    <property type="entry name" value="TonB-dep_rcpt-like"/>
</dbReference>
<feature type="compositionally biased region" description="Basic and acidic residues" evidence="11">
    <location>
        <begin position="304"/>
        <end position="313"/>
    </location>
</feature>
<evidence type="ECO:0000256" key="5">
    <source>
        <dbReference type="ARBA" id="ARBA00022692"/>
    </source>
</evidence>
<dbReference type="PROSITE" id="PS52016">
    <property type="entry name" value="TONB_DEPENDENT_REC_3"/>
    <property type="match status" value="1"/>
</dbReference>
<evidence type="ECO:0000259" key="12">
    <source>
        <dbReference type="Pfam" id="PF00593"/>
    </source>
</evidence>
<dbReference type="SUPFAM" id="SSF56935">
    <property type="entry name" value="Porins"/>
    <property type="match status" value="1"/>
</dbReference>
<comment type="similarity">
    <text evidence="2 9 10">Belongs to the TonB-dependent receptor family.</text>
</comment>
<dbReference type="Proteomes" id="UP000191025">
    <property type="component" value="Unassembled WGS sequence"/>
</dbReference>
<dbReference type="PANTHER" id="PTHR30069">
    <property type="entry name" value="TONB-DEPENDENT OUTER MEMBRANE RECEPTOR"/>
    <property type="match status" value="1"/>
</dbReference>
<keyword evidence="4 9" id="KW-1134">Transmembrane beta strand</keyword>
<comment type="subcellular location">
    <subcellularLocation>
        <location evidence="1 9">Cell outer membrane</location>
        <topology evidence="1 9">Multi-pass membrane protein</topology>
    </subcellularLocation>
</comment>
<evidence type="ECO:0000256" key="1">
    <source>
        <dbReference type="ARBA" id="ARBA00004571"/>
    </source>
</evidence>
<dbReference type="Gene3D" id="2.170.130.10">
    <property type="entry name" value="TonB-dependent receptor, plug domain"/>
    <property type="match status" value="1"/>
</dbReference>